<dbReference type="EMBL" id="QUTG01003026">
    <property type="protein sequence ID" value="RHY93552.1"/>
    <property type="molecule type" value="Genomic_DNA"/>
</dbReference>
<accession>W4H3I5</accession>
<evidence type="ECO:0000256" key="1">
    <source>
        <dbReference type="ARBA" id="ARBA00000382"/>
    </source>
</evidence>
<comment type="subcellular location">
    <subcellularLocation>
        <location evidence="2">Cell membrane</location>
    </subcellularLocation>
</comment>
<comment type="function">
    <text evidence="11">Glucanases play a role in cell expansion during growth, in cell-cell fusion during mating, and in spore release during sporulation. This enzyme may be involved in beta-glucan degradation. Active on laminarin and lichenan.</text>
</comment>
<evidence type="ECO:0000313" key="29">
    <source>
        <dbReference type="Proteomes" id="UP000286510"/>
    </source>
</evidence>
<evidence type="ECO:0000256" key="14">
    <source>
        <dbReference type="SAM" id="SignalP"/>
    </source>
</evidence>
<dbReference type="OrthoDB" id="77201at2759"/>
<feature type="signal peptide" evidence="14">
    <location>
        <begin position="1"/>
        <end position="24"/>
    </location>
</feature>
<dbReference type="EC" id="3.2.1.39" evidence="3"/>
<protein>
    <recommendedName>
        <fullName evidence="3">glucan endo-1,3-beta-D-glucosidase</fullName>
        <ecNumber evidence="3">3.2.1.39</ecNumber>
    </recommendedName>
    <alternativeName>
        <fullName evidence="13">Endo-1,3-beta-glucanase btgC</fullName>
    </alternativeName>
    <alternativeName>
        <fullName evidence="12">Laminarinase btgC</fullName>
    </alternativeName>
</protein>
<evidence type="ECO:0000256" key="8">
    <source>
        <dbReference type="ARBA" id="ARBA00023277"/>
    </source>
</evidence>
<evidence type="ECO:0000313" key="26">
    <source>
        <dbReference type="Proteomes" id="UP000284702"/>
    </source>
</evidence>
<evidence type="ECO:0000313" key="19">
    <source>
        <dbReference type="EMBL" id="RHY93552.1"/>
    </source>
</evidence>
<evidence type="ECO:0000256" key="12">
    <source>
        <dbReference type="ARBA" id="ARBA00042373"/>
    </source>
</evidence>
<reference evidence="23 24" key="3">
    <citation type="submission" date="2018-08" db="EMBL/GenBank/DDBJ databases">
        <title>Aphanomyces genome sequencing and annotation.</title>
        <authorList>
            <person name="Minardi D."/>
            <person name="Oidtmann B."/>
            <person name="Van Der Giezen M."/>
            <person name="Studholme D.J."/>
        </authorList>
    </citation>
    <scope>NUCLEOTIDE SEQUENCE [LARGE SCALE GENOMIC DNA]</scope>
    <source>
        <strain evidence="20 23">197901</strain>
        <strain evidence="21 27">Da</strain>
        <strain evidence="18 29">FDL457</strain>
        <strain evidence="17 25">Si</strain>
        <strain evidence="19 28">Sv</strain>
        <strain evidence="16 24">Yx</strain>
    </source>
</reference>
<evidence type="ECO:0000313" key="15">
    <source>
        <dbReference type="EMBL" id="ETV86467.1"/>
    </source>
</evidence>
<evidence type="ECO:0000256" key="9">
    <source>
        <dbReference type="ARBA" id="ARBA00023316"/>
    </source>
</evidence>
<dbReference type="InterPro" id="IPR017853">
    <property type="entry name" value="GH"/>
</dbReference>
<evidence type="ECO:0000256" key="5">
    <source>
        <dbReference type="ARBA" id="ARBA00022801"/>
    </source>
</evidence>
<dbReference type="GO" id="GO:0042973">
    <property type="term" value="F:glucan endo-1,3-beta-D-glucosidase activity"/>
    <property type="evidence" value="ECO:0007669"/>
    <property type="project" value="UniProtKB-EC"/>
</dbReference>
<dbReference type="EMBL" id="KI913116">
    <property type="protein sequence ID" value="ETV86467.1"/>
    <property type="molecule type" value="Genomic_DNA"/>
</dbReference>
<dbReference type="VEuPathDB" id="FungiDB:H257_01657"/>
<dbReference type="Proteomes" id="UP000284702">
    <property type="component" value="Unassembled WGS sequence"/>
</dbReference>
<keyword evidence="26" id="KW-1185">Reference proteome</keyword>
<dbReference type="EMBL" id="QUTA01006159">
    <property type="protein sequence ID" value="RHY12445.1"/>
    <property type="molecule type" value="Genomic_DNA"/>
</dbReference>
<dbReference type="GO" id="GO:0071555">
    <property type="term" value="P:cell wall organization"/>
    <property type="evidence" value="ECO:0007669"/>
    <property type="project" value="UniProtKB-KW"/>
</dbReference>
<evidence type="ECO:0000313" key="16">
    <source>
        <dbReference type="EMBL" id="RHY12445.1"/>
    </source>
</evidence>
<dbReference type="EMBL" id="QUTB01005527">
    <property type="protein sequence ID" value="RHY54872.1"/>
    <property type="molecule type" value="Genomic_DNA"/>
</dbReference>
<dbReference type="Gene3D" id="3.20.20.80">
    <property type="entry name" value="Glycosidases"/>
    <property type="match status" value="1"/>
</dbReference>
<dbReference type="EMBL" id="QUTF01022545">
    <property type="protein sequence ID" value="RHY89232.1"/>
    <property type="molecule type" value="Genomic_DNA"/>
</dbReference>
<dbReference type="GO" id="GO:0005886">
    <property type="term" value="C:plasma membrane"/>
    <property type="evidence" value="ECO:0007669"/>
    <property type="project" value="UniProtKB-SubCell"/>
</dbReference>
<evidence type="ECO:0000256" key="2">
    <source>
        <dbReference type="ARBA" id="ARBA00004236"/>
    </source>
</evidence>
<keyword evidence="5" id="KW-0378">Hydrolase</keyword>
<sequence>MKRSFTAVVTLALLASFCAWSTLALNVKLSGVNYNPRKGADWEPWELKCKSAEEVELDMRAISLITDNIRLYSMNDCNQVELVMPLAKAAGLKVWLGMWVDQHNTTFFAERDTLKALIKKGVIDSSVTGLHVGSEAIYRNDVTVWQAIDYFWEIKNIIVNANLLIPVTIADVGDVYAGHPELFHVVDVVSANSFPFWENRSIDECITYFYRRMGNVIGMARVFNKQIIIGETGWATAGWAYRAGVASPENAALWLNDFHVFAQEFGWPYYYYVAFDTTWRHNANTNITEPEVESYFGLFDDNRNLKPAYANLNIKKRKQYGYPPIPTRPDVPTPTESTWDVVQNVFAAVFTAVEGLW</sequence>
<dbReference type="PANTHER" id="PTHR16631">
    <property type="entry name" value="GLUCAN 1,3-BETA-GLUCOSIDASE"/>
    <property type="match status" value="1"/>
</dbReference>
<feature type="chain" id="PRO_5038331066" description="glucan endo-1,3-beta-D-glucosidase" evidence="14">
    <location>
        <begin position="25"/>
        <end position="357"/>
    </location>
</feature>
<dbReference type="RefSeq" id="XP_009823266.1">
    <property type="nucleotide sequence ID" value="XM_009824964.1"/>
</dbReference>
<evidence type="ECO:0000256" key="11">
    <source>
        <dbReference type="ARBA" id="ARBA00037649"/>
    </source>
</evidence>
<dbReference type="Proteomes" id="UP000266196">
    <property type="component" value="Unassembled WGS sequence"/>
</dbReference>
<dbReference type="EMBL" id="QUTE01010353">
    <property type="protein sequence ID" value="RHZ14161.1"/>
    <property type="molecule type" value="Genomic_DNA"/>
</dbReference>
<evidence type="ECO:0000313" key="18">
    <source>
        <dbReference type="EMBL" id="RHY89232.1"/>
    </source>
</evidence>
<keyword evidence="8" id="KW-0119">Carbohydrate metabolism</keyword>
<keyword evidence="4" id="KW-1003">Cell membrane</keyword>
<evidence type="ECO:0000313" key="23">
    <source>
        <dbReference type="Proteomes" id="UP000266196"/>
    </source>
</evidence>
<dbReference type="PANTHER" id="PTHR16631:SF17">
    <property type="entry name" value="GLUCAN ENDO-1,3-BETA-GLUCOSIDASE BTGC"/>
    <property type="match status" value="1"/>
</dbReference>
<keyword evidence="10" id="KW-0624">Polysaccharide degradation</keyword>
<evidence type="ECO:0000313" key="27">
    <source>
        <dbReference type="Proteomes" id="UP000285430"/>
    </source>
</evidence>
<evidence type="ECO:0000313" key="28">
    <source>
        <dbReference type="Proteomes" id="UP000285712"/>
    </source>
</evidence>
<evidence type="ECO:0000256" key="13">
    <source>
        <dbReference type="ARBA" id="ARBA00043078"/>
    </source>
</evidence>
<dbReference type="Proteomes" id="UP000266239">
    <property type="component" value="Unassembled WGS sequence"/>
</dbReference>
<dbReference type="EMBL" id="QUTH01002895">
    <property type="protein sequence ID" value="RHZ23183.1"/>
    <property type="molecule type" value="Genomic_DNA"/>
</dbReference>
<evidence type="ECO:0000313" key="22">
    <source>
        <dbReference type="EMBL" id="RQM25665.1"/>
    </source>
</evidence>
<dbReference type="GO" id="GO:0000272">
    <property type="term" value="P:polysaccharide catabolic process"/>
    <property type="evidence" value="ECO:0007669"/>
    <property type="project" value="UniProtKB-KW"/>
</dbReference>
<evidence type="ECO:0000313" key="24">
    <source>
        <dbReference type="Proteomes" id="UP000266239"/>
    </source>
</evidence>
<dbReference type="Proteomes" id="UP000283543">
    <property type="component" value="Unassembled WGS sequence"/>
</dbReference>
<evidence type="ECO:0000313" key="17">
    <source>
        <dbReference type="EMBL" id="RHY54872.1"/>
    </source>
</evidence>
<evidence type="ECO:0000256" key="3">
    <source>
        <dbReference type="ARBA" id="ARBA00012780"/>
    </source>
</evidence>
<reference evidence="15" key="1">
    <citation type="submission" date="2013-12" db="EMBL/GenBank/DDBJ databases">
        <title>The Genome Sequence of Aphanomyces astaci APO3.</title>
        <authorList>
            <consortium name="The Broad Institute Genomics Platform"/>
            <person name="Russ C."/>
            <person name="Tyler B."/>
            <person name="van West P."/>
            <person name="Dieguez-Uribeondo J."/>
            <person name="Young S.K."/>
            <person name="Zeng Q."/>
            <person name="Gargeya S."/>
            <person name="Fitzgerald M."/>
            <person name="Abouelleil A."/>
            <person name="Alvarado L."/>
            <person name="Chapman S.B."/>
            <person name="Gainer-Dewar J."/>
            <person name="Goldberg J."/>
            <person name="Griggs A."/>
            <person name="Gujja S."/>
            <person name="Hansen M."/>
            <person name="Howarth C."/>
            <person name="Imamovic A."/>
            <person name="Ireland A."/>
            <person name="Larimer J."/>
            <person name="McCowan C."/>
            <person name="Murphy C."/>
            <person name="Pearson M."/>
            <person name="Poon T.W."/>
            <person name="Priest M."/>
            <person name="Roberts A."/>
            <person name="Saif S."/>
            <person name="Shea T."/>
            <person name="Sykes S."/>
            <person name="Wortman J."/>
            <person name="Nusbaum C."/>
            <person name="Birren B."/>
        </authorList>
    </citation>
    <scope>NUCLEOTIDE SEQUENCE [LARGE SCALE GENOMIC DNA]</scope>
    <source>
        <strain evidence="15">APO3</strain>
    </source>
</reference>
<reference evidence="22 26" key="2">
    <citation type="submission" date="2018-07" db="EMBL/GenBank/DDBJ databases">
        <title>Annotation of Aphanomyces astaci genome assembly.</title>
        <authorList>
            <person name="Studholme D.J."/>
        </authorList>
    </citation>
    <scope>NUCLEOTIDE SEQUENCE [LARGE SCALE GENOMIC DNA]</scope>
    <source>
        <strain evidence="22">Pc</strain>
    </source>
</reference>
<evidence type="ECO:0000256" key="10">
    <source>
        <dbReference type="ARBA" id="ARBA00023326"/>
    </source>
</evidence>
<dbReference type="Proteomes" id="UP000285712">
    <property type="component" value="Unassembled WGS sequence"/>
</dbReference>
<dbReference type="InterPro" id="IPR050732">
    <property type="entry name" value="Beta-glucan_modifiers"/>
</dbReference>
<dbReference type="SUPFAM" id="SSF51445">
    <property type="entry name" value="(Trans)glycosidases"/>
    <property type="match status" value="1"/>
</dbReference>
<evidence type="ECO:0000313" key="25">
    <source>
        <dbReference type="Proteomes" id="UP000283543"/>
    </source>
</evidence>
<keyword evidence="9" id="KW-0961">Cell wall biogenesis/degradation</keyword>
<dbReference type="Proteomes" id="UP000286510">
    <property type="component" value="Unassembled WGS sequence"/>
</dbReference>
<comment type="catalytic activity">
    <reaction evidence="1">
        <text>Hydrolysis of (1-&gt;3)-beta-D-glucosidic linkages in (1-&gt;3)-beta-D-glucans.</text>
        <dbReference type="EC" id="3.2.1.39"/>
    </reaction>
</comment>
<dbReference type="Proteomes" id="UP000285430">
    <property type="component" value="Unassembled WGS sequence"/>
</dbReference>
<evidence type="ECO:0000313" key="21">
    <source>
        <dbReference type="EMBL" id="RHZ23183.1"/>
    </source>
</evidence>
<keyword evidence="7" id="KW-0325">Glycoprotein</keyword>
<keyword evidence="6" id="KW-0472">Membrane</keyword>
<gene>
    <name evidence="22" type="ORF">B5M09_006863</name>
    <name evidence="16" type="ORF">DYB25_012715</name>
    <name evidence="18" type="ORF">DYB26_012556</name>
    <name evidence="20" type="ORF">DYB31_004207</name>
    <name evidence="17" type="ORF">DYB34_002236</name>
    <name evidence="19" type="ORF">DYB35_011348</name>
    <name evidence="21" type="ORF">DYB37_008384</name>
    <name evidence="15" type="ORF">H257_01657</name>
</gene>
<dbReference type="AlphaFoldDB" id="W4H3I5"/>
<dbReference type="GeneID" id="20803653"/>
<evidence type="ECO:0000256" key="7">
    <source>
        <dbReference type="ARBA" id="ARBA00023180"/>
    </source>
</evidence>
<dbReference type="EMBL" id="MZMZ02002471">
    <property type="protein sequence ID" value="RQM25665.1"/>
    <property type="molecule type" value="Genomic_DNA"/>
</dbReference>
<proteinExistence type="predicted"/>
<evidence type="ECO:0000256" key="6">
    <source>
        <dbReference type="ARBA" id="ARBA00023136"/>
    </source>
</evidence>
<keyword evidence="14" id="KW-0732">Signal</keyword>
<evidence type="ECO:0000313" key="20">
    <source>
        <dbReference type="EMBL" id="RHZ14161.1"/>
    </source>
</evidence>
<dbReference type="STRING" id="112090.W4H3I5"/>
<organism evidence="15">
    <name type="scientific">Aphanomyces astaci</name>
    <name type="common">Crayfish plague agent</name>
    <dbReference type="NCBI Taxonomy" id="112090"/>
    <lineage>
        <taxon>Eukaryota</taxon>
        <taxon>Sar</taxon>
        <taxon>Stramenopiles</taxon>
        <taxon>Oomycota</taxon>
        <taxon>Saprolegniomycetes</taxon>
        <taxon>Saprolegniales</taxon>
        <taxon>Verrucalvaceae</taxon>
        <taxon>Aphanomyces</taxon>
    </lineage>
</organism>
<name>W4H3I5_APHAT</name>
<evidence type="ECO:0000256" key="4">
    <source>
        <dbReference type="ARBA" id="ARBA00022475"/>
    </source>
</evidence>